<proteinExistence type="predicted"/>
<evidence type="ECO:0000313" key="1">
    <source>
        <dbReference type="EMBL" id="CAG8713005.1"/>
    </source>
</evidence>
<accession>A0ACA9PR75</accession>
<dbReference type="Proteomes" id="UP000789366">
    <property type="component" value="Unassembled WGS sequence"/>
</dbReference>
<feature type="non-terminal residue" evidence="1">
    <location>
        <position position="1"/>
    </location>
</feature>
<organism evidence="1 2">
    <name type="scientific">Cetraspora pellucida</name>
    <dbReference type="NCBI Taxonomy" id="1433469"/>
    <lineage>
        <taxon>Eukaryota</taxon>
        <taxon>Fungi</taxon>
        <taxon>Fungi incertae sedis</taxon>
        <taxon>Mucoromycota</taxon>
        <taxon>Glomeromycotina</taxon>
        <taxon>Glomeromycetes</taxon>
        <taxon>Diversisporales</taxon>
        <taxon>Gigasporaceae</taxon>
        <taxon>Cetraspora</taxon>
    </lineage>
</organism>
<gene>
    <name evidence="1" type="ORF">SPELUC_LOCUS11933</name>
</gene>
<protein>
    <submittedName>
        <fullName evidence="1">10462_t:CDS:1</fullName>
    </submittedName>
</protein>
<feature type="non-terminal residue" evidence="1">
    <location>
        <position position="49"/>
    </location>
</feature>
<dbReference type="EMBL" id="CAJVPW010026644">
    <property type="protein sequence ID" value="CAG8713005.1"/>
    <property type="molecule type" value="Genomic_DNA"/>
</dbReference>
<reference evidence="1" key="1">
    <citation type="submission" date="2021-06" db="EMBL/GenBank/DDBJ databases">
        <authorList>
            <person name="Kallberg Y."/>
            <person name="Tangrot J."/>
            <person name="Rosling A."/>
        </authorList>
    </citation>
    <scope>NUCLEOTIDE SEQUENCE</scope>
    <source>
        <strain evidence="1">28 12/20/2015</strain>
    </source>
</reference>
<sequence>LCYKNIGCNLWFDEVEFCSDEVDFCFDEVDFRSDEVDEIFLKELKTVDG</sequence>
<name>A0ACA9PR75_9GLOM</name>
<comment type="caution">
    <text evidence="1">The sequence shown here is derived from an EMBL/GenBank/DDBJ whole genome shotgun (WGS) entry which is preliminary data.</text>
</comment>
<keyword evidence="2" id="KW-1185">Reference proteome</keyword>
<evidence type="ECO:0000313" key="2">
    <source>
        <dbReference type="Proteomes" id="UP000789366"/>
    </source>
</evidence>